<feature type="compositionally biased region" description="Acidic residues" evidence="2">
    <location>
        <begin position="62"/>
        <end position="73"/>
    </location>
</feature>
<evidence type="ECO:0000256" key="1">
    <source>
        <dbReference type="SAM" id="Coils"/>
    </source>
</evidence>
<reference evidence="3" key="1">
    <citation type="submission" date="2024-05" db="EMBL/GenBank/DDBJ databases">
        <authorList>
            <person name="Su C."/>
        </authorList>
    </citation>
    <scope>NUCLEOTIDE SEQUENCE</scope>
</reference>
<proteinExistence type="predicted"/>
<feature type="region of interest" description="Disordered" evidence="2">
    <location>
        <begin position="54"/>
        <end position="73"/>
    </location>
</feature>
<name>A0AAU8EKP0_9CAUD</name>
<dbReference type="EMBL" id="PP861117">
    <property type="protein sequence ID" value="XCH00509.1"/>
    <property type="molecule type" value="Genomic_DNA"/>
</dbReference>
<feature type="coiled-coil region" evidence="1">
    <location>
        <begin position="12"/>
        <end position="39"/>
    </location>
</feature>
<organism evidence="3">
    <name type="scientific">Synechococcus phage QB2</name>
    <dbReference type="NCBI Taxonomy" id="3159453"/>
    <lineage>
        <taxon>Viruses</taxon>
        <taxon>Duplodnaviria</taxon>
        <taxon>Heunggongvirae</taxon>
        <taxon>Uroviricota</taxon>
        <taxon>Caudoviricetes</taxon>
        <taxon>Pantevenvirales</taxon>
        <taxon>Kyanoviridae</taxon>
    </lineage>
</organism>
<evidence type="ECO:0000313" key="3">
    <source>
        <dbReference type="EMBL" id="XCH00509.1"/>
    </source>
</evidence>
<sequence length="73" mass="8238">MTIEQVSQPEMLTQFKERLQKLIGENQQLAAKIKENEATALKLQGAIETLEYYNPETMSAPPEEEAVDEAAEE</sequence>
<accession>A0AAU8EKP0</accession>
<keyword evidence="1" id="KW-0175">Coiled coil</keyword>
<protein>
    <submittedName>
        <fullName evidence="3">Virulence-associated protein VrlC</fullName>
    </submittedName>
</protein>
<evidence type="ECO:0000256" key="2">
    <source>
        <dbReference type="SAM" id="MobiDB-lite"/>
    </source>
</evidence>